<gene>
    <name evidence="6" type="ORF">G443_000792</name>
</gene>
<dbReference type="PANTHER" id="PTHR43537">
    <property type="entry name" value="TRANSCRIPTIONAL REGULATOR, GNTR FAMILY"/>
    <property type="match status" value="1"/>
</dbReference>
<reference evidence="6 7" key="2">
    <citation type="submission" date="2022-06" db="EMBL/GenBank/DDBJ databases">
        <title>Genomic Encyclopedia of Type Strains, Phase I: the one thousand microbial genomes (KMG-I) project.</title>
        <authorList>
            <person name="Kyrpides N."/>
        </authorList>
    </citation>
    <scope>NUCLEOTIDE SEQUENCE [LARGE SCALE GENOMIC DNA]</scope>
    <source>
        <strain evidence="6 7">DSM 43889</strain>
    </source>
</reference>
<evidence type="ECO:0000313" key="6">
    <source>
        <dbReference type="EMBL" id="MCP2330522.1"/>
    </source>
</evidence>
<feature type="region of interest" description="Disordered" evidence="4">
    <location>
        <begin position="214"/>
        <end position="240"/>
    </location>
</feature>
<keyword evidence="3" id="KW-0804">Transcription</keyword>
<dbReference type="RefSeq" id="WP_026417996.1">
    <property type="nucleotide sequence ID" value="NZ_AUBJ02000001.1"/>
</dbReference>
<dbReference type="Pfam" id="PF07729">
    <property type="entry name" value="FCD"/>
    <property type="match status" value="1"/>
</dbReference>
<evidence type="ECO:0000256" key="3">
    <source>
        <dbReference type="ARBA" id="ARBA00023163"/>
    </source>
</evidence>
<dbReference type="CDD" id="cd07377">
    <property type="entry name" value="WHTH_GntR"/>
    <property type="match status" value="1"/>
</dbReference>
<keyword evidence="7" id="KW-1185">Reference proteome</keyword>
<dbReference type="EMBL" id="AUBJ02000001">
    <property type="protein sequence ID" value="MCP2330522.1"/>
    <property type="molecule type" value="Genomic_DNA"/>
</dbReference>
<dbReference type="SMART" id="SM00345">
    <property type="entry name" value="HTH_GNTR"/>
    <property type="match status" value="1"/>
</dbReference>
<feature type="compositionally biased region" description="Low complexity" evidence="4">
    <location>
        <begin position="214"/>
        <end position="224"/>
    </location>
</feature>
<dbReference type="Gene3D" id="1.20.120.530">
    <property type="entry name" value="GntR ligand-binding domain-like"/>
    <property type="match status" value="1"/>
</dbReference>
<dbReference type="InterPro" id="IPR008920">
    <property type="entry name" value="TF_FadR/GntR_C"/>
</dbReference>
<evidence type="ECO:0000256" key="1">
    <source>
        <dbReference type="ARBA" id="ARBA00023015"/>
    </source>
</evidence>
<dbReference type="PANTHER" id="PTHR43537:SF24">
    <property type="entry name" value="GLUCONATE OPERON TRANSCRIPTIONAL REPRESSOR"/>
    <property type="match status" value="1"/>
</dbReference>
<protein>
    <submittedName>
        <fullName evidence="6">DNA-binding transcriptional regulator, GntR family</fullName>
    </submittedName>
</protein>
<dbReference type="GO" id="GO:0003677">
    <property type="term" value="F:DNA binding"/>
    <property type="evidence" value="ECO:0007669"/>
    <property type="project" value="UniProtKB-KW"/>
</dbReference>
<dbReference type="SUPFAM" id="SSF48008">
    <property type="entry name" value="GntR ligand-binding domain-like"/>
    <property type="match status" value="1"/>
</dbReference>
<dbReference type="InterPro" id="IPR011711">
    <property type="entry name" value="GntR_C"/>
</dbReference>
<dbReference type="SUPFAM" id="SSF46785">
    <property type="entry name" value="Winged helix' DNA-binding domain"/>
    <property type="match status" value="1"/>
</dbReference>
<proteinExistence type="predicted"/>
<keyword evidence="1" id="KW-0805">Transcription regulation</keyword>
<accession>A0ABT1JDF5</accession>
<sequence>MPVPHPTQPQLRRTLLRDNAFHLLRDAIVTGTLAPGERLRDTELEHWLGVSRTPIREALARLEQAGLVHTVPGRSTVVAPLNPRQVHDAQLVVSAMHELAVREATPHLGPTHHNAMRTANHQLAAALEAGDPDTAIAADDAFHSVAVSAAANHAITAVLDQFTPLLRRVERLRFSALTGRDSVAQHDHILNLCTQGDAENAARATRTNWNTLRPLLDLPTTPAPHQHADDEGHRVTHPTT</sequence>
<evidence type="ECO:0000256" key="4">
    <source>
        <dbReference type="SAM" id="MobiDB-lite"/>
    </source>
</evidence>
<dbReference type="Gene3D" id="1.10.10.10">
    <property type="entry name" value="Winged helix-like DNA-binding domain superfamily/Winged helix DNA-binding domain"/>
    <property type="match status" value="1"/>
</dbReference>
<evidence type="ECO:0000313" key="7">
    <source>
        <dbReference type="Proteomes" id="UP000791080"/>
    </source>
</evidence>
<keyword evidence="2 6" id="KW-0238">DNA-binding</keyword>
<feature type="domain" description="HTH gntR-type" evidence="5">
    <location>
        <begin position="14"/>
        <end position="81"/>
    </location>
</feature>
<dbReference type="InterPro" id="IPR036388">
    <property type="entry name" value="WH-like_DNA-bd_sf"/>
</dbReference>
<comment type="caution">
    <text evidence="6">The sequence shown here is derived from an EMBL/GenBank/DDBJ whole genome shotgun (WGS) entry which is preliminary data.</text>
</comment>
<dbReference type="InterPro" id="IPR036390">
    <property type="entry name" value="WH_DNA-bd_sf"/>
</dbReference>
<dbReference type="InterPro" id="IPR000524">
    <property type="entry name" value="Tscrpt_reg_HTH_GntR"/>
</dbReference>
<reference evidence="6 7" key="1">
    <citation type="submission" date="2013-07" db="EMBL/GenBank/DDBJ databases">
        <authorList>
            <consortium name="DOE Joint Genome Institute"/>
            <person name="Reeve W."/>
            <person name="Huntemann M."/>
            <person name="Han J."/>
            <person name="Chen A."/>
            <person name="Kyrpides N."/>
            <person name="Mavromatis K."/>
            <person name="Markowitz V."/>
            <person name="Palaniappan K."/>
            <person name="Ivanova N."/>
            <person name="Schaumberg A."/>
            <person name="Pati A."/>
            <person name="Liolios K."/>
            <person name="Nordberg H.P."/>
            <person name="Cantor M.N."/>
            <person name="Hua S.X."/>
            <person name="Woyke T."/>
        </authorList>
    </citation>
    <scope>NUCLEOTIDE SEQUENCE [LARGE SCALE GENOMIC DNA]</scope>
    <source>
        <strain evidence="6 7">DSM 43889</strain>
    </source>
</reference>
<dbReference type="Pfam" id="PF00392">
    <property type="entry name" value="GntR"/>
    <property type="match status" value="1"/>
</dbReference>
<evidence type="ECO:0000256" key="2">
    <source>
        <dbReference type="ARBA" id="ARBA00023125"/>
    </source>
</evidence>
<dbReference type="Proteomes" id="UP000791080">
    <property type="component" value="Unassembled WGS sequence"/>
</dbReference>
<dbReference type="PROSITE" id="PS50949">
    <property type="entry name" value="HTH_GNTR"/>
    <property type="match status" value="1"/>
</dbReference>
<name>A0ABT1JDF5_ACTCY</name>
<dbReference type="SMART" id="SM00895">
    <property type="entry name" value="FCD"/>
    <property type="match status" value="1"/>
</dbReference>
<evidence type="ECO:0000259" key="5">
    <source>
        <dbReference type="PROSITE" id="PS50949"/>
    </source>
</evidence>
<organism evidence="6 7">
    <name type="scientific">Actinoalloteichus caeruleus DSM 43889</name>
    <dbReference type="NCBI Taxonomy" id="1120930"/>
    <lineage>
        <taxon>Bacteria</taxon>
        <taxon>Bacillati</taxon>
        <taxon>Actinomycetota</taxon>
        <taxon>Actinomycetes</taxon>
        <taxon>Pseudonocardiales</taxon>
        <taxon>Pseudonocardiaceae</taxon>
        <taxon>Actinoalloteichus</taxon>
        <taxon>Actinoalloteichus cyanogriseus</taxon>
    </lineage>
</organism>